<evidence type="ECO:0008006" key="3">
    <source>
        <dbReference type="Google" id="ProtNLM"/>
    </source>
</evidence>
<evidence type="ECO:0000313" key="1">
    <source>
        <dbReference type="EMBL" id="CAH8392245.1"/>
    </source>
</evidence>
<dbReference type="AlphaFoldDB" id="A0ABC8M9Q6"/>
<dbReference type="EMBL" id="CAKOAT010987376">
    <property type="protein sequence ID" value="CAH8392245.1"/>
    <property type="molecule type" value="Genomic_DNA"/>
</dbReference>
<sequence>MNKIKYENTERETKLKRSETMATAAAKRRRLDDGKQIALIEGLPDHITEICLSLVCRPTLLAAVCTRWRRLVYSPEFPPFSSLYALFVDSSSNPNRRVDSAIRFMCFDPVSSKWDPLPPPPPELPLNRIIHRHPSYISFNLPIQCVSAAGKLVLIAGSNQELSPAISHPLIFDPVSSSWTSGPPIKSPRRWCATGACGGDIYIASGVSSQFSTTVAKSIEKLGLTDHNHNNWEKLREMRDLRFSREAIDAVGWSRKLLMVNVKGDAVKEGAIYDVVKDDWEVMPEEMVAGWRGPVAAMEEEKLYSVDERNGTVRIYDEEKREWGEVRVVDGGEEMLKGAQQATAVAGKLCVVTGGGRIVVVDVRAEPAKIWSVENPLGLEPVSVHVLPRMSRPDVS</sequence>
<dbReference type="SUPFAM" id="SSF117281">
    <property type="entry name" value="Kelch motif"/>
    <property type="match status" value="1"/>
</dbReference>
<comment type="caution">
    <text evidence="1">The sequence shown here is derived from an EMBL/GenBank/DDBJ whole genome shotgun (WGS) entry which is preliminary data.</text>
</comment>
<name>A0ABC8M9Q6_ERUVS</name>
<dbReference type="InterPro" id="IPR015915">
    <property type="entry name" value="Kelch-typ_b-propeller"/>
</dbReference>
<dbReference type="PANTHER" id="PTHR47590">
    <property type="entry name" value="F-BOX/KELCH-REPEAT PROTEIN SKIP25"/>
    <property type="match status" value="1"/>
</dbReference>
<accession>A0ABC8M9Q6</accession>
<proteinExistence type="predicted"/>
<dbReference type="Gene3D" id="2.120.10.80">
    <property type="entry name" value="Kelch-type beta propeller"/>
    <property type="match status" value="1"/>
</dbReference>
<protein>
    <recommendedName>
        <fullName evidence="3">F-box/kelch-repeat protein SKIP25</fullName>
    </recommendedName>
</protein>
<keyword evidence="2" id="KW-1185">Reference proteome</keyword>
<evidence type="ECO:0000313" key="2">
    <source>
        <dbReference type="Proteomes" id="UP001642260"/>
    </source>
</evidence>
<gene>
    <name evidence="1" type="ORF">ERUC_LOCUS44728</name>
</gene>
<organism evidence="1 2">
    <name type="scientific">Eruca vesicaria subsp. sativa</name>
    <name type="common">Garden rocket</name>
    <name type="synonym">Eruca sativa</name>
    <dbReference type="NCBI Taxonomy" id="29727"/>
    <lineage>
        <taxon>Eukaryota</taxon>
        <taxon>Viridiplantae</taxon>
        <taxon>Streptophyta</taxon>
        <taxon>Embryophyta</taxon>
        <taxon>Tracheophyta</taxon>
        <taxon>Spermatophyta</taxon>
        <taxon>Magnoliopsida</taxon>
        <taxon>eudicotyledons</taxon>
        <taxon>Gunneridae</taxon>
        <taxon>Pentapetalae</taxon>
        <taxon>rosids</taxon>
        <taxon>malvids</taxon>
        <taxon>Brassicales</taxon>
        <taxon>Brassicaceae</taxon>
        <taxon>Brassiceae</taxon>
        <taxon>Eruca</taxon>
    </lineage>
</organism>
<dbReference type="PANTHER" id="PTHR47590:SF1">
    <property type="entry name" value="F-BOX_KELCH-REPEAT PROTEIN SKIP25"/>
    <property type="match status" value="1"/>
</dbReference>
<reference evidence="1 2" key="1">
    <citation type="submission" date="2022-03" db="EMBL/GenBank/DDBJ databases">
        <authorList>
            <person name="Macdonald S."/>
            <person name="Ahmed S."/>
            <person name="Newling K."/>
        </authorList>
    </citation>
    <scope>NUCLEOTIDE SEQUENCE [LARGE SCALE GENOMIC DNA]</scope>
</reference>
<dbReference type="Proteomes" id="UP001642260">
    <property type="component" value="Unassembled WGS sequence"/>
</dbReference>